<evidence type="ECO:0000313" key="10">
    <source>
        <dbReference type="Proteomes" id="UP000053411"/>
    </source>
</evidence>
<sequence>MARFAASRTVSAGPPLTVSSFLSSVTETWEKQGLGWDPRRPVPIGVCVSGGPDSMALAYLLNLLGAVRGKHKVWVQPFAFIVNHNARRESTEEANYVHCQLRRLGVESKILEIQWPNANDPANTTDFELKARRARYRLIADAAIERKINHLFLGHHQDDQIETILMRLVRNAGTSFLGLQGMSDHSTIPCCEDIRGANEVEKYQKFAQWLHPVRSQGDRETVSSSAVNHGKAVTPSVPGGLRIHRPLLPFTKSEIVVFCNKNQVPYVQDKTNYDPTLTLRNAVRYMRSNYVLPKALQGSSILALQQSSCRAVNSLAARGEQVLQELRVLLFDLRSGRMTVRVSSAFVSLCESDPEAGAYALARLTSVVSPQSRDDEPTLVPRHNLRQFLDKSRSQFREWMTVQQVLLEKAETGLNANKQLDASSLQIERQSDSSRGSPDEEGTVWTLSRPPMRVSEVTLTTRGFSVGAHKEQAGDGDASLTARVNLADNRSQAGLWSEWILWDHRYWIRVRTKNAKALSRVRVRTYSESDVQRVYARLQNRSSELQSLLAEAAPGKLRYTLPVLTVDEHVSVFPTLNVTVDEEDSMDVKSRLTDPPILEWEVCYKVIDQSFINKHRERIEWRNAQVATPQLS</sequence>
<dbReference type="HAMAP" id="MF_01161">
    <property type="entry name" value="tRNA_Ile_lys_synt"/>
    <property type="match status" value="1"/>
</dbReference>
<gene>
    <name evidence="9" type="ORF">Z520_02648</name>
</gene>
<dbReference type="InterPro" id="IPR011063">
    <property type="entry name" value="TilS/TtcA_N"/>
</dbReference>
<keyword evidence="3" id="KW-0819">tRNA processing</keyword>
<keyword evidence="5" id="KW-0067">ATP-binding</keyword>
<evidence type="ECO:0000256" key="3">
    <source>
        <dbReference type="ARBA" id="ARBA00022694"/>
    </source>
</evidence>
<dbReference type="GO" id="GO:0005524">
    <property type="term" value="F:ATP binding"/>
    <property type="evidence" value="ECO:0007669"/>
    <property type="project" value="UniProtKB-KW"/>
</dbReference>
<protein>
    <recommendedName>
        <fullName evidence="1">tRNA(Ile)-lysidine synthetase</fullName>
        <ecNumber evidence="1">6.3.4.19</ecNumber>
    </recommendedName>
</protein>
<dbReference type="OrthoDB" id="434144at2759"/>
<dbReference type="VEuPathDB" id="FungiDB:Z520_02648"/>
<proteinExistence type="inferred from homology"/>
<name>A0A0D2HGQ4_9EURO</name>
<dbReference type="NCBIfam" id="TIGR02432">
    <property type="entry name" value="lysidine_TilS_N"/>
    <property type="match status" value="1"/>
</dbReference>
<evidence type="ECO:0000256" key="1">
    <source>
        <dbReference type="ARBA" id="ARBA00013267"/>
    </source>
</evidence>
<evidence type="ECO:0000256" key="6">
    <source>
        <dbReference type="ARBA" id="ARBA00048539"/>
    </source>
</evidence>
<organism evidence="9 10">
    <name type="scientific">Fonsecaea multimorphosa CBS 102226</name>
    <dbReference type="NCBI Taxonomy" id="1442371"/>
    <lineage>
        <taxon>Eukaryota</taxon>
        <taxon>Fungi</taxon>
        <taxon>Dikarya</taxon>
        <taxon>Ascomycota</taxon>
        <taxon>Pezizomycotina</taxon>
        <taxon>Eurotiomycetes</taxon>
        <taxon>Chaetothyriomycetidae</taxon>
        <taxon>Chaetothyriales</taxon>
        <taxon>Herpotrichiellaceae</taxon>
        <taxon>Fonsecaea</taxon>
    </lineage>
</organism>
<dbReference type="RefSeq" id="XP_016635218.1">
    <property type="nucleotide sequence ID" value="XM_016773161.1"/>
</dbReference>
<dbReference type="InterPro" id="IPR014729">
    <property type="entry name" value="Rossmann-like_a/b/a_fold"/>
</dbReference>
<dbReference type="PANTHER" id="PTHR43033:SF1">
    <property type="entry name" value="TRNA(ILE)-LYSIDINE SYNTHASE-RELATED"/>
    <property type="match status" value="1"/>
</dbReference>
<evidence type="ECO:0000313" key="9">
    <source>
        <dbReference type="EMBL" id="KIY01096.1"/>
    </source>
</evidence>
<keyword evidence="10" id="KW-1185">Reference proteome</keyword>
<dbReference type="Pfam" id="PF01171">
    <property type="entry name" value="ATP_bind_3"/>
    <property type="match status" value="1"/>
</dbReference>
<keyword evidence="4" id="KW-0547">Nucleotide-binding</keyword>
<dbReference type="InterPro" id="IPR012795">
    <property type="entry name" value="tRNA_Ile_lys_synt_N"/>
</dbReference>
<dbReference type="EMBL" id="KN848065">
    <property type="protein sequence ID" value="KIY01096.1"/>
    <property type="molecule type" value="Genomic_DNA"/>
</dbReference>
<comment type="catalytic activity">
    <reaction evidence="6">
        <text>cytidine(34) in tRNA(Ile2) + L-lysine + ATP = lysidine(34) in tRNA(Ile2) + AMP + diphosphate + H(+)</text>
        <dbReference type="Rhea" id="RHEA:43744"/>
        <dbReference type="Rhea" id="RHEA-COMP:10625"/>
        <dbReference type="Rhea" id="RHEA-COMP:10670"/>
        <dbReference type="ChEBI" id="CHEBI:15378"/>
        <dbReference type="ChEBI" id="CHEBI:30616"/>
        <dbReference type="ChEBI" id="CHEBI:32551"/>
        <dbReference type="ChEBI" id="CHEBI:33019"/>
        <dbReference type="ChEBI" id="CHEBI:82748"/>
        <dbReference type="ChEBI" id="CHEBI:83665"/>
        <dbReference type="ChEBI" id="CHEBI:456215"/>
        <dbReference type="EC" id="6.3.4.19"/>
    </reaction>
</comment>
<feature type="region of interest" description="Disordered" evidence="7">
    <location>
        <begin position="421"/>
        <end position="446"/>
    </location>
</feature>
<dbReference type="AlphaFoldDB" id="A0A0D2HGQ4"/>
<keyword evidence="2" id="KW-0436">Ligase</keyword>
<dbReference type="GO" id="GO:0008033">
    <property type="term" value="P:tRNA processing"/>
    <property type="evidence" value="ECO:0007669"/>
    <property type="project" value="UniProtKB-KW"/>
</dbReference>
<feature type="domain" description="tRNA(Ile)-lysidine/2-thiocytidine synthase N-terminal" evidence="8">
    <location>
        <begin position="45"/>
        <end position="284"/>
    </location>
</feature>
<feature type="compositionally biased region" description="Polar residues" evidence="7">
    <location>
        <begin position="421"/>
        <end position="436"/>
    </location>
</feature>
<dbReference type="GO" id="GO:0032267">
    <property type="term" value="F:tRNA(Ile)-lysidine synthase activity"/>
    <property type="evidence" value="ECO:0007669"/>
    <property type="project" value="UniProtKB-EC"/>
</dbReference>
<dbReference type="Gene3D" id="3.40.50.620">
    <property type="entry name" value="HUPs"/>
    <property type="match status" value="1"/>
</dbReference>
<dbReference type="Proteomes" id="UP000053411">
    <property type="component" value="Unassembled WGS sequence"/>
</dbReference>
<evidence type="ECO:0000256" key="2">
    <source>
        <dbReference type="ARBA" id="ARBA00022598"/>
    </source>
</evidence>
<evidence type="ECO:0000259" key="8">
    <source>
        <dbReference type="Pfam" id="PF01171"/>
    </source>
</evidence>
<reference evidence="9 10" key="1">
    <citation type="submission" date="2015-01" db="EMBL/GenBank/DDBJ databases">
        <title>The Genome Sequence of Fonsecaea multimorphosa CBS 102226.</title>
        <authorList>
            <consortium name="The Broad Institute Genomics Platform"/>
            <person name="Cuomo C."/>
            <person name="de Hoog S."/>
            <person name="Gorbushina A."/>
            <person name="Stielow B."/>
            <person name="Teixiera M."/>
            <person name="Abouelleil A."/>
            <person name="Chapman S.B."/>
            <person name="Priest M."/>
            <person name="Young S.K."/>
            <person name="Wortman J."/>
            <person name="Nusbaum C."/>
            <person name="Birren B."/>
        </authorList>
    </citation>
    <scope>NUCLEOTIDE SEQUENCE [LARGE SCALE GENOMIC DNA]</scope>
    <source>
        <strain evidence="9 10">CBS 102226</strain>
    </source>
</reference>
<dbReference type="InterPro" id="IPR012094">
    <property type="entry name" value="tRNA_Ile_lys_synt"/>
</dbReference>
<dbReference type="STRING" id="1442371.A0A0D2HGQ4"/>
<evidence type="ECO:0000256" key="7">
    <source>
        <dbReference type="SAM" id="MobiDB-lite"/>
    </source>
</evidence>
<dbReference type="EC" id="6.3.4.19" evidence="1"/>
<evidence type="ECO:0000256" key="4">
    <source>
        <dbReference type="ARBA" id="ARBA00022741"/>
    </source>
</evidence>
<dbReference type="SUPFAM" id="SSF52402">
    <property type="entry name" value="Adenine nucleotide alpha hydrolases-like"/>
    <property type="match status" value="1"/>
</dbReference>
<accession>A0A0D2HGQ4</accession>
<dbReference type="GeneID" id="27708394"/>
<evidence type="ECO:0000256" key="5">
    <source>
        <dbReference type="ARBA" id="ARBA00022840"/>
    </source>
</evidence>
<dbReference type="CDD" id="cd01992">
    <property type="entry name" value="TilS_N"/>
    <property type="match status" value="1"/>
</dbReference>
<dbReference type="PANTHER" id="PTHR43033">
    <property type="entry name" value="TRNA(ILE)-LYSIDINE SYNTHASE-RELATED"/>
    <property type="match status" value="1"/>
</dbReference>